<accession>A0A811K6B0</accession>
<name>A0A811K6B0_9BILA</name>
<comment type="caution">
    <text evidence="1">The sequence shown here is derived from an EMBL/GenBank/DDBJ whole genome shotgun (WGS) entry which is preliminary data.</text>
</comment>
<evidence type="ECO:0000313" key="1">
    <source>
        <dbReference type="EMBL" id="CAD5210900.1"/>
    </source>
</evidence>
<proteinExistence type="predicted"/>
<dbReference type="Proteomes" id="UP000614601">
    <property type="component" value="Unassembled WGS sequence"/>
</dbReference>
<dbReference type="AlphaFoldDB" id="A0A811K6B0"/>
<keyword evidence="2" id="KW-1185">Reference proteome</keyword>
<gene>
    <name evidence="1" type="ORF">BOKJ2_LOCUS3425</name>
</gene>
<dbReference type="EMBL" id="CAJFCW020000002">
    <property type="protein sequence ID" value="CAG9092321.1"/>
    <property type="molecule type" value="Genomic_DNA"/>
</dbReference>
<evidence type="ECO:0000313" key="2">
    <source>
        <dbReference type="Proteomes" id="UP000614601"/>
    </source>
</evidence>
<organism evidence="1 2">
    <name type="scientific">Bursaphelenchus okinawaensis</name>
    <dbReference type="NCBI Taxonomy" id="465554"/>
    <lineage>
        <taxon>Eukaryota</taxon>
        <taxon>Metazoa</taxon>
        <taxon>Ecdysozoa</taxon>
        <taxon>Nematoda</taxon>
        <taxon>Chromadorea</taxon>
        <taxon>Rhabditida</taxon>
        <taxon>Tylenchina</taxon>
        <taxon>Tylenchomorpha</taxon>
        <taxon>Aphelenchoidea</taxon>
        <taxon>Aphelenchoididae</taxon>
        <taxon>Bursaphelenchus</taxon>
    </lineage>
</organism>
<sequence length="188" mass="22396">MNQFIKGGDHINLDGFCLEYRHFITCLRDAVCDLNVLMAEFHILTAPLYLWSSFCFGHPRQVAEQMLQCSREVFRHHHLSEYQSRCSNRKVRRMAEDFLSRNKCRALTQTEATFLCRLSLSTTPGYCPLHMCEKYMAIQWMKKKKIDKKGVEKYFKMKYNENKRDMEENVQKYKKHNQEVPCAFDVSD</sequence>
<dbReference type="Proteomes" id="UP000783686">
    <property type="component" value="Unassembled WGS sequence"/>
</dbReference>
<reference evidence="1" key="1">
    <citation type="submission" date="2020-09" db="EMBL/GenBank/DDBJ databases">
        <authorList>
            <person name="Kikuchi T."/>
        </authorList>
    </citation>
    <scope>NUCLEOTIDE SEQUENCE</scope>
    <source>
        <strain evidence="1">SH1</strain>
    </source>
</reference>
<protein>
    <submittedName>
        <fullName evidence="1">Uncharacterized protein</fullName>
    </submittedName>
</protein>
<dbReference type="EMBL" id="CAJFDH010000002">
    <property type="protein sequence ID" value="CAD5210900.1"/>
    <property type="molecule type" value="Genomic_DNA"/>
</dbReference>